<evidence type="ECO:0000313" key="2">
    <source>
        <dbReference type="EMBL" id="OWJ68860.1"/>
    </source>
</evidence>
<dbReference type="InterPro" id="IPR036380">
    <property type="entry name" value="Isochorismatase-like_sf"/>
</dbReference>
<comment type="caution">
    <text evidence="2">The sequence shown here is derived from an EMBL/GenBank/DDBJ whole genome shotgun (WGS) entry which is preliminary data.</text>
</comment>
<name>A0A211ZU98_9PROT</name>
<organism evidence="2 3">
    <name type="scientific">Inquilinus limosus</name>
    <dbReference type="NCBI Taxonomy" id="171674"/>
    <lineage>
        <taxon>Bacteria</taxon>
        <taxon>Pseudomonadati</taxon>
        <taxon>Pseudomonadota</taxon>
        <taxon>Alphaproteobacteria</taxon>
        <taxon>Rhodospirillales</taxon>
        <taxon>Rhodospirillaceae</taxon>
        <taxon>Inquilinus</taxon>
    </lineage>
</organism>
<dbReference type="InterPro" id="IPR053152">
    <property type="entry name" value="Hydrolase_YcaC-like"/>
</dbReference>
<gene>
    <name evidence="2" type="ORF">BWR60_01890</name>
</gene>
<reference evidence="3" key="1">
    <citation type="submission" date="2017-05" db="EMBL/GenBank/DDBJ databases">
        <authorList>
            <person name="Macchi M."/>
            <person name="Festa S."/>
            <person name="Coppotelli B.M."/>
            <person name="Morelli I.S."/>
        </authorList>
    </citation>
    <scope>NUCLEOTIDE SEQUENCE [LARGE SCALE GENOMIC DNA]</scope>
    <source>
        <strain evidence="3">I</strain>
    </source>
</reference>
<dbReference type="InterPro" id="IPR000868">
    <property type="entry name" value="Isochorismatase-like_dom"/>
</dbReference>
<dbReference type="AlphaFoldDB" id="A0A211ZU98"/>
<sequence>MSKLDMLTPQNSAIALIDYQPAMYQGVQSHDRLVPFNNVQILAKAAKLFKIPTVISTVAEKSFSGPFMPEVTDLFPGHDIIDRTSMNSWLDANFRKAVHATGRKKIVVAGLWTEACVLFPTLDMLKEGFEIYVPADACGDISPEAHTRSMERMIQAGAVPITSLQYLFELQQDWARVETYDGCMEIIKAHSPYGIQIRFSKWALGEHASEAGAAA</sequence>
<dbReference type="RefSeq" id="WP_088149305.1">
    <property type="nucleotide sequence ID" value="NZ_NHON01000002.1"/>
</dbReference>
<keyword evidence="2" id="KW-0378">Hydrolase</keyword>
<accession>A0A211ZU98</accession>
<dbReference type="OrthoDB" id="9789777at2"/>
<proteinExistence type="predicted"/>
<evidence type="ECO:0000259" key="1">
    <source>
        <dbReference type="Pfam" id="PF00857"/>
    </source>
</evidence>
<keyword evidence="3" id="KW-1185">Reference proteome</keyword>
<dbReference type="Gene3D" id="3.40.50.850">
    <property type="entry name" value="Isochorismatase-like"/>
    <property type="match status" value="1"/>
</dbReference>
<dbReference type="GO" id="GO:0016787">
    <property type="term" value="F:hydrolase activity"/>
    <property type="evidence" value="ECO:0007669"/>
    <property type="project" value="UniProtKB-KW"/>
</dbReference>
<dbReference type="Proteomes" id="UP000196655">
    <property type="component" value="Unassembled WGS sequence"/>
</dbReference>
<feature type="domain" description="Isochorismatase-like" evidence="1">
    <location>
        <begin position="13"/>
        <end position="163"/>
    </location>
</feature>
<dbReference type="Pfam" id="PF00857">
    <property type="entry name" value="Isochorismatase"/>
    <property type="match status" value="1"/>
</dbReference>
<dbReference type="PANTHER" id="PTHR43559">
    <property type="entry name" value="HYDROLASE YCAC-RELATED"/>
    <property type="match status" value="1"/>
</dbReference>
<dbReference type="CDD" id="cd01012">
    <property type="entry name" value="YcaC_related"/>
    <property type="match status" value="1"/>
</dbReference>
<dbReference type="SUPFAM" id="SSF52499">
    <property type="entry name" value="Isochorismatase-like hydrolases"/>
    <property type="match status" value="1"/>
</dbReference>
<dbReference type="EMBL" id="NHON01000002">
    <property type="protein sequence ID" value="OWJ68860.1"/>
    <property type="molecule type" value="Genomic_DNA"/>
</dbReference>
<dbReference type="PANTHER" id="PTHR43559:SF1">
    <property type="entry name" value="HYDROLASE"/>
    <property type="match status" value="1"/>
</dbReference>
<protein>
    <submittedName>
        <fullName evidence="2">Hydrolase</fullName>
    </submittedName>
</protein>
<evidence type="ECO:0000313" key="3">
    <source>
        <dbReference type="Proteomes" id="UP000196655"/>
    </source>
</evidence>